<evidence type="ECO:0000256" key="1">
    <source>
        <dbReference type="SAM" id="SignalP"/>
    </source>
</evidence>
<evidence type="ECO:0000313" key="2">
    <source>
        <dbReference type="EMBL" id="KAK5614530.1"/>
    </source>
</evidence>
<feature type="signal peptide" evidence="1">
    <location>
        <begin position="1"/>
        <end position="23"/>
    </location>
</feature>
<sequence length="115" mass="12586">MPGSGRLCLLFCLLLTVFYPRWHQSMVVGSCGKCIASSLISGEYKRSLLPALRPLSVNQLWLLQCPGFRSISLPSSKASKSSSPDKFPASGVLAPRSVSLIHKRTLLTLHRTPHP</sequence>
<comment type="caution">
    <text evidence="2">The sequence shown here is derived from an EMBL/GenBank/DDBJ whole genome shotgun (WGS) entry which is preliminary data.</text>
</comment>
<keyword evidence="1" id="KW-0732">Signal</keyword>
<dbReference type="EMBL" id="JAHHUM010001159">
    <property type="protein sequence ID" value="KAK5614530.1"/>
    <property type="molecule type" value="Genomic_DNA"/>
</dbReference>
<protein>
    <recommendedName>
        <fullName evidence="4">Secreted protein</fullName>
    </recommendedName>
</protein>
<keyword evidence="3" id="KW-1185">Reference proteome</keyword>
<organism evidence="2 3">
    <name type="scientific">Crenichthys baileyi</name>
    <name type="common">White River springfish</name>
    <dbReference type="NCBI Taxonomy" id="28760"/>
    <lineage>
        <taxon>Eukaryota</taxon>
        <taxon>Metazoa</taxon>
        <taxon>Chordata</taxon>
        <taxon>Craniata</taxon>
        <taxon>Vertebrata</taxon>
        <taxon>Euteleostomi</taxon>
        <taxon>Actinopterygii</taxon>
        <taxon>Neopterygii</taxon>
        <taxon>Teleostei</taxon>
        <taxon>Neoteleostei</taxon>
        <taxon>Acanthomorphata</taxon>
        <taxon>Ovalentaria</taxon>
        <taxon>Atherinomorphae</taxon>
        <taxon>Cyprinodontiformes</taxon>
        <taxon>Goodeidae</taxon>
        <taxon>Crenichthys</taxon>
    </lineage>
</organism>
<feature type="chain" id="PRO_5043339677" description="Secreted protein" evidence="1">
    <location>
        <begin position="24"/>
        <end position="115"/>
    </location>
</feature>
<gene>
    <name evidence="2" type="ORF">CRENBAI_020686</name>
</gene>
<name>A0AAV9S016_9TELE</name>
<evidence type="ECO:0000313" key="3">
    <source>
        <dbReference type="Proteomes" id="UP001311232"/>
    </source>
</evidence>
<accession>A0AAV9S016</accession>
<proteinExistence type="predicted"/>
<dbReference type="AlphaFoldDB" id="A0AAV9S016"/>
<reference evidence="2 3" key="1">
    <citation type="submission" date="2021-06" db="EMBL/GenBank/DDBJ databases">
        <authorList>
            <person name="Palmer J.M."/>
        </authorList>
    </citation>
    <scope>NUCLEOTIDE SEQUENCE [LARGE SCALE GENOMIC DNA]</scope>
    <source>
        <strain evidence="2 3">MEX-2019</strain>
        <tissue evidence="2">Muscle</tissue>
    </source>
</reference>
<dbReference type="Proteomes" id="UP001311232">
    <property type="component" value="Unassembled WGS sequence"/>
</dbReference>
<evidence type="ECO:0008006" key="4">
    <source>
        <dbReference type="Google" id="ProtNLM"/>
    </source>
</evidence>